<evidence type="ECO:0000256" key="6">
    <source>
        <dbReference type="ARBA" id="ARBA00023163"/>
    </source>
</evidence>
<dbReference type="OrthoDB" id="9807753at2"/>
<reference evidence="9 10" key="1">
    <citation type="submission" date="2019-05" db="EMBL/GenBank/DDBJ databases">
        <title>The Complete Genome Sequence of the n-alkane-degrading Desulfoglaeba alkanexedens ALDC reveals multiple alkylsuccinate synthase gene clusters.</title>
        <authorList>
            <person name="Callaghan A.V."/>
            <person name="Davidova I.A."/>
            <person name="Duncan K.E."/>
            <person name="Morris B."/>
            <person name="McInerney M.J."/>
        </authorList>
    </citation>
    <scope>NUCLEOTIDE SEQUENCE [LARGE SCALE GENOMIC DNA]</scope>
    <source>
        <strain evidence="9 10">ALDC</strain>
    </source>
</reference>
<dbReference type="PROSITE" id="PS51740">
    <property type="entry name" value="SPOVT_ABRB"/>
    <property type="match status" value="2"/>
</dbReference>
<dbReference type="InterPro" id="IPR020603">
    <property type="entry name" value="MraZ_dom"/>
</dbReference>
<dbReference type="GO" id="GO:0009295">
    <property type="term" value="C:nucleoid"/>
    <property type="evidence" value="ECO:0007669"/>
    <property type="project" value="UniProtKB-SubCell"/>
</dbReference>
<dbReference type="AlphaFoldDB" id="A0A4P8L3L8"/>
<name>A0A4P8L3L8_9BACT</name>
<gene>
    <name evidence="7 9" type="primary">mraZ</name>
    <name evidence="9" type="ORF">FDQ92_09925</name>
</gene>
<dbReference type="GO" id="GO:0003700">
    <property type="term" value="F:DNA-binding transcription factor activity"/>
    <property type="evidence" value="ECO:0007669"/>
    <property type="project" value="UniProtKB-UniRule"/>
</dbReference>
<dbReference type="SUPFAM" id="SSF89447">
    <property type="entry name" value="AbrB/MazE/MraZ-like"/>
    <property type="match status" value="1"/>
</dbReference>
<dbReference type="Pfam" id="PF02381">
    <property type="entry name" value="MraZ"/>
    <property type="match status" value="2"/>
</dbReference>
<accession>A0A4P8L3L8</accession>
<organism evidence="9 10">
    <name type="scientific">Desulfoglaeba alkanexedens ALDC</name>
    <dbReference type="NCBI Taxonomy" id="980445"/>
    <lineage>
        <taxon>Bacteria</taxon>
        <taxon>Pseudomonadati</taxon>
        <taxon>Thermodesulfobacteriota</taxon>
        <taxon>Syntrophobacteria</taxon>
        <taxon>Syntrophobacterales</taxon>
        <taxon>Syntrophobacteraceae</taxon>
        <taxon>Desulfoglaeba</taxon>
    </lineage>
</organism>
<evidence type="ECO:0000313" key="10">
    <source>
        <dbReference type="Proteomes" id="UP000298602"/>
    </source>
</evidence>
<dbReference type="HAMAP" id="MF_01008">
    <property type="entry name" value="MraZ"/>
    <property type="match status" value="1"/>
</dbReference>
<proteinExistence type="inferred from homology"/>
<feature type="domain" description="SpoVT-AbrB" evidence="8">
    <location>
        <begin position="102"/>
        <end position="145"/>
    </location>
</feature>
<feature type="domain" description="SpoVT-AbrB" evidence="8">
    <location>
        <begin position="28"/>
        <end position="73"/>
    </location>
</feature>
<sequence length="169" mass="19427">MLCSRPVGKGGNWGANVGLLKQPRFRGHSFHRLDSKGRLRIPTKFREILQQNYTDGLILTNMPNCLVAYPPEVWEEIESKAVTMSQVQPQQRSFVRYFIASAVECEFDRQGRILIPPLLRARAEIDQEVLLIGAMQSIEIWSRDSYEREMERSKQNFDQMAQDASVIGV</sequence>
<dbReference type="PANTHER" id="PTHR34701">
    <property type="entry name" value="TRANSCRIPTIONAL REGULATOR MRAZ"/>
    <property type="match status" value="1"/>
</dbReference>
<reference evidence="9 10" key="2">
    <citation type="submission" date="2019-05" db="EMBL/GenBank/DDBJ databases">
        <authorList>
            <person name="Suflita J.M."/>
            <person name="Marks C.R."/>
        </authorList>
    </citation>
    <scope>NUCLEOTIDE SEQUENCE [LARGE SCALE GENOMIC DNA]</scope>
    <source>
        <strain evidence="9 10">ALDC</strain>
    </source>
</reference>
<evidence type="ECO:0000256" key="7">
    <source>
        <dbReference type="HAMAP-Rule" id="MF_01008"/>
    </source>
</evidence>
<evidence type="ECO:0000256" key="1">
    <source>
        <dbReference type="ARBA" id="ARBA00013860"/>
    </source>
</evidence>
<keyword evidence="5 7" id="KW-0238">DNA-binding</keyword>
<dbReference type="InterPro" id="IPR038619">
    <property type="entry name" value="MraZ_sf"/>
</dbReference>
<dbReference type="InterPro" id="IPR007159">
    <property type="entry name" value="SpoVT-AbrB_dom"/>
</dbReference>
<comment type="subcellular location">
    <subcellularLocation>
        <location evidence="7">Cytoplasm</location>
        <location evidence="7">Nucleoid</location>
    </subcellularLocation>
</comment>
<keyword evidence="10" id="KW-1185">Reference proteome</keyword>
<protein>
    <recommendedName>
        <fullName evidence="1 7">Transcriptional regulator MraZ</fullName>
    </recommendedName>
</protein>
<dbReference type="InterPro" id="IPR035642">
    <property type="entry name" value="MraZ_N"/>
</dbReference>
<evidence type="ECO:0000256" key="3">
    <source>
        <dbReference type="ARBA" id="ARBA00022737"/>
    </source>
</evidence>
<dbReference type="NCBIfam" id="TIGR00242">
    <property type="entry name" value="division/cell wall cluster transcriptional repressor MraZ"/>
    <property type="match status" value="1"/>
</dbReference>
<evidence type="ECO:0000313" key="9">
    <source>
        <dbReference type="EMBL" id="QCQ22450.1"/>
    </source>
</evidence>
<dbReference type="GO" id="GO:0000976">
    <property type="term" value="F:transcription cis-regulatory region binding"/>
    <property type="evidence" value="ECO:0007669"/>
    <property type="project" value="TreeGrafter"/>
</dbReference>
<keyword evidence="6 7" id="KW-0804">Transcription</keyword>
<evidence type="ECO:0000256" key="2">
    <source>
        <dbReference type="ARBA" id="ARBA00022490"/>
    </source>
</evidence>
<comment type="subunit">
    <text evidence="7">Forms oligomers.</text>
</comment>
<dbReference type="Gene3D" id="3.40.1550.20">
    <property type="entry name" value="Transcriptional regulator MraZ domain"/>
    <property type="match status" value="1"/>
</dbReference>
<keyword evidence="4 7" id="KW-0805">Transcription regulation</keyword>
<evidence type="ECO:0000259" key="8">
    <source>
        <dbReference type="PROSITE" id="PS51740"/>
    </source>
</evidence>
<dbReference type="InterPro" id="IPR003444">
    <property type="entry name" value="MraZ"/>
</dbReference>
<dbReference type="Proteomes" id="UP000298602">
    <property type="component" value="Chromosome"/>
</dbReference>
<evidence type="ECO:0000256" key="4">
    <source>
        <dbReference type="ARBA" id="ARBA00023015"/>
    </source>
</evidence>
<dbReference type="GO" id="GO:2000143">
    <property type="term" value="P:negative regulation of DNA-templated transcription initiation"/>
    <property type="evidence" value="ECO:0007669"/>
    <property type="project" value="TreeGrafter"/>
</dbReference>
<comment type="similarity">
    <text evidence="7">Belongs to the MraZ family.</text>
</comment>
<dbReference type="GO" id="GO:0005737">
    <property type="term" value="C:cytoplasm"/>
    <property type="evidence" value="ECO:0007669"/>
    <property type="project" value="UniProtKB-UniRule"/>
</dbReference>
<dbReference type="EMBL" id="CP040098">
    <property type="protein sequence ID" value="QCQ22450.1"/>
    <property type="molecule type" value="Genomic_DNA"/>
</dbReference>
<dbReference type="CDD" id="cd16321">
    <property type="entry name" value="MraZ_C"/>
    <property type="match status" value="1"/>
</dbReference>
<dbReference type="InterPro" id="IPR037914">
    <property type="entry name" value="SpoVT-AbrB_sf"/>
</dbReference>
<dbReference type="KEGG" id="dax:FDQ92_09925"/>
<evidence type="ECO:0000256" key="5">
    <source>
        <dbReference type="ARBA" id="ARBA00023125"/>
    </source>
</evidence>
<keyword evidence="3" id="KW-0677">Repeat</keyword>
<keyword evidence="2 7" id="KW-0963">Cytoplasm</keyword>
<dbReference type="CDD" id="cd16320">
    <property type="entry name" value="MraZ_N"/>
    <property type="match status" value="1"/>
</dbReference>
<dbReference type="InterPro" id="IPR035644">
    <property type="entry name" value="MraZ_C"/>
</dbReference>
<dbReference type="PANTHER" id="PTHR34701:SF1">
    <property type="entry name" value="TRANSCRIPTIONAL REGULATOR MRAZ"/>
    <property type="match status" value="1"/>
</dbReference>